<feature type="transmembrane region" description="Helical" evidence="8">
    <location>
        <begin position="62"/>
        <end position="80"/>
    </location>
</feature>
<feature type="transmembrane region" description="Helical" evidence="8">
    <location>
        <begin position="409"/>
        <end position="429"/>
    </location>
</feature>
<dbReference type="GO" id="GO:0005886">
    <property type="term" value="C:plasma membrane"/>
    <property type="evidence" value="ECO:0007669"/>
    <property type="project" value="UniProtKB-SubCell"/>
</dbReference>
<comment type="subcellular location">
    <subcellularLocation>
        <location evidence="1">Cell membrane</location>
        <topology evidence="1">Multi-pass membrane protein</topology>
    </subcellularLocation>
</comment>
<dbReference type="Pfam" id="PF00083">
    <property type="entry name" value="Sugar_tr"/>
    <property type="match status" value="1"/>
</dbReference>
<evidence type="ECO:0000256" key="7">
    <source>
        <dbReference type="ARBA" id="ARBA00023136"/>
    </source>
</evidence>
<dbReference type="Proteomes" id="UP000494106">
    <property type="component" value="Unassembled WGS sequence"/>
</dbReference>
<keyword evidence="6 8" id="KW-1133">Transmembrane helix</keyword>
<keyword evidence="4" id="KW-0762">Sugar transport</keyword>
<dbReference type="SUPFAM" id="SSF103473">
    <property type="entry name" value="MFS general substrate transporter"/>
    <property type="match status" value="1"/>
</dbReference>
<reference evidence="10 11" key="1">
    <citation type="submission" date="2020-04" db="EMBL/GenBank/DDBJ databases">
        <authorList>
            <person name="Wallbank WR R."/>
            <person name="Pardo Diaz C."/>
            <person name="Kozak K."/>
            <person name="Martin S."/>
            <person name="Jiggins C."/>
            <person name="Moest M."/>
            <person name="Warren A I."/>
            <person name="Byers J.R.P. K."/>
            <person name="Montejo-Kovacevich G."/>
            <person name="Yen C E."/>
        </authorList>
    </citation>
    <scope>NUCLEOTIDE SEQUENCE [LARGE SCALE GENOMIC DNA]</scope>
</reference>
<dbReference type="PROSITE" id="PS50850">
    <property type="entry name" value="MFS"/>
    <property type="match status" value="1"/>
</dbReference>
<dbReference type="InterPro" id="IPR005828">
    <property type="entry name" value="MFS_sugar_transport-like"/>
</dbReference>
<gene>
    <name evidence="10" type="ORF">APLA_LOCUS14742</name>
</gene>
<keyword evidence="5 8" id="KW-0812">Transmembrane</keyword>
<evidence type="ECO:0000256" key="3">
    <source>
        <dbReference type="ARBA" id="ARBA00022475"/>
    </source>
</evidence>
<keyword evidence="2" id="KW-0813">Transport</keyword>
<dbReference type="AlphaFoldDB" id="A0A8S1BBK7"/>
<protein>
    <recommendedName>
        <fullName evidence="9">Major facilitator superfamily (MFS) profile domain-containing protein</fullName>
    </recommendedName>
</protein>
<keyword evidence="3" id="KW-1003">Cell membrane</keyword>
<evidence type="ECO:0000256" key="6">
    <source>
        <dbReference type="ARBA" id="ARBA00022989"/>
    </source>
</evidence>
<evidence type="ECO:0000256" key="2">
    <source>
        <dbReference type="ARBA" id="ARBA00022448"/>
    </source>
</evidence>
<feature type="transmembrane region" description="Helical" evidence="8">
    <location>
        <begin position="435"/>
        <end position="456"/>
    </location>
</feature>
<evidence type="ECO:0000256" key="4">
    <source>
        <dbReference type="ARBA" id="ARBA00022597"/>
    </source>
</evidence>
<dbReference type="GO" id="GO:0022857">
    <property type="term" value="F:transmembrane transporter activity"/>
    <property type="evidence" value="ECO:0007669"/>
    <property type="project" value="InterPro"/>
</dbReference>
<feature type="transmembrane region" description="Helical" evidence="8">
    <location>
        <begin position="335"/>
        <end position="356"/>
    </location>
</feature>
<dbReference type="OrthoDB" id="4142200at2759"/>
<proteinExistence type="predicted"/>
<dbReference type="Gene3D" id="1.20.1250.20">
    <property type="entry name" value="MFS general substrate transporter like domains"/>
    <property type="match status" value="1"/>
</dbReference>
<evidence type="ECO:0000256" key="1">
    <source>
        <dbReference type="ARBA" id="ARBA00004651"/>
    </source>
</evidence>
<accession>A0A8S1BBK7</accession>
<sequence>MGTDLEISSNKKSRFSPFLKQCFVTAGVGCNIIGHGCVLGYPAILLPQLEGPNAQFKLSTSAASWIASIMGITQLLGSFLTPSIMERYGRKISHFAVIIPNLLSWFIIMLAFNFEMLFAARVLQGLSIGLLSPLRSVLIGEYTSPKNRGAFLTTVSLTQSFGIFFVHLIGSLLSWQTTALICVIFPFISFIMTIYSPESPSWLVTKGRHDDCRKVFHWLRGHEEDKELDEMIEARIMFEKAKIAEKAERKTNGLQNLVVIIRKPEFYKPIILMMHAHVLVNFSGGTTMTAYSTVILESVMGPDANKYFWMIFLDGQRLVFNAAAVFAINRFKRRTMMFATGAISILSQFSLAGYLYFKGQGSLAYDAFWIPVLLINMKIFAVAVGMLPLPNVIGGEVFPLEYRSIGGTISLASFSGTFFIVLKTFSSLLNSVGMYGLYLVYGSVLTYCMIVIWWLLPETKGKTLQQIEDEFKGRPMSSEEKEELKSLQEDPVKQYMRRMSEWSVQSIHV</sequence>
<dbReference type="PROSITE" id="PS00217">
    <property type="entry name" value="SUGAR_TRANSPORT_2"/>
    <property type="match status" value="1"/>
</dbReference>
<evidence type="ECO:0000313" key="11">
    <source>
        <dbReference type="Proteomes" id="UP000494106"/>
    </source>
</evidence>
<evidence type="ECO:0000259" key="9">
    <source>
        <dbReference type="PROSITE" id="PS50850"/>
    </source>
</evidence>
<dbReference type="InterPro" id="IPR036259">
    <property type="entry name" value="MFS_trans_sf"/>
</dbReference>
<evidence type="ECO:0000256" key="8">
    <source>
        <dbReference type="SAM" id="Phobius"/>
    </source>
</evidence>
<feature type="transmembrane region" description="Helical" evidence="8">
    <location>
        <begin position="21"/>
        <end position="42"/>
    </location>
</feature>
<dbReference type="EMBL" id="CADEBC010000570">
    <property type="protein sequence ID" value="CAB3255160.1"/>
    <property type="molecule type" value="Genomic_DNA"/>
</dbReference>
<dbReference type="PANTHER" id="PTHR48021">
    <property type="match status" value="1"/>
</dbReference>
<feature type="transmembrane region" description="Helical" evidence="8">
    <location>
        <begin position="270"/>
        <end position="295"/>
    </location>
</feature>
<feature type="transmembrane region" description="Helical" evidence="8">
    <location>
        <begin position="92"/>
        <end position="112"/>
    </location>
</feature>
<feature type="transmembrane region" description="Helical" evidence="8">
    <location>
        <begin position="307"/>
        <end position="328"/>
    </location>
</feature>
<keyword evidence="7 8" id="KW-0472">Membrane</keyword>
<dbReference type="InterPro" id="IPR050549">
    <property type="entry name" value="MFS_Trehalose_Transporter"/>
</dbReference>
<comment type="caution">
    <text evidence="10">The sequence shown here is derived from an EMBL/GenBank/DDBJ whole genome shotgun (WGS) entry which is preliminary data.</text>
</comment>
<keyword evidence="11" id="KW-1185">Reference proteome</keyword>
<dbReference type="PANTHER" id="PTHR48021:SF68">
    <property type="entry name" value="MAJOR FACILITATOR SUPERFAMILY (MFS) PROFILE DOMAIN-CONTAINING PROTEIN"/>
    <property type="match status" value="1"/>
</dbReference>
<organism evidence="10 11">
    <name type="scientific">Arctia plantaginis</name>
    <name type="common">Wood tiger moth</name>
    <name type="synonym">Phalaena plantaginis</name>
    <dbReference type="NCBI Taxonomy" id="874455"/>
    <lineage>
        <taxon>Eukaryota</taxon>
        <taxon>Metazoa</taxon>
        <taxon>Ecdysozoa</taxon>
        <taxon>Arthropoda</taxon>
        <taxon>Hexapoda</taxon>
        <taxon>Insecta</taxon>
        <taxon>Pterygota</taxon>
        <taxon>Neoptera</taxon>
        <taxon>Endopterygota</taxon>
        <taxon>Lepidoptera</taxon>
        <taxon>Glossata</taxon>
        <taxon>Ditrysia</taxon>
        <taxon>Noctuoidea</taxon>
        <taxon>Erebidae</taxon>
        <taxon>Arctiinae</taxon>
        <taxon>Arctia</taxon>
    </lineage>
</organism>
<feature type="transmembrane region" description="Helical" evidence="8">
    <location>
        <begin position="368"/>
        <end position="389"/>
    </location>
</feature>
<name>A0A8S1BBK7_ARCPL</name>
<dbReference type="InterPro" id="IPR020846">
    <property type="entry name" value="MFS_dom"/>
</dbReference>
<evidence type="ECO:0000256" key="5">
    <source>
        <dbReference type="ARBA" id="ARBA00022692"/>
    </source>
</evidence>
<feature type="domain" description="Major facilitator superfamily (MFS) profile" evidence="9">
    <location>
        <begin position="1"/>
        <end position="460"/>
    </location>
</feature>
<dbReference type="FunFam" id="1.20.1250.20:FF:000218">
    <property type="entry name" value="facilitated trehalose transporter Tret1"/>
    <property type="match status" value="1"/>
</dbReference>
<dbReference type="InterPro" id="IPR005829">
    <property type="entry name" value="Sugar_transporter_CS"/>
</dbReference>
<evidence type="ECO:0000313" key="10">
    <source>
        <dbReference type="EMBL" id="CAB3255160.1"/>
    </source>
</evidence>